<comment type="caution">
    <text evidence="1">The sequence shown here is derived from an EMBL/GenBank/DDBJ whole genome shotgun (WGS) entry which is preliminary data.</text>
</comment>
<reference evidence="1" key="1">
    <citation type="submission" date="2022-08" db="EMBL/GenBank/DDBJ databases">
        <title>Genome Sequence of Lecanicillium fungicola.</title>
        <authorList>
            <person name="Buettner E."/>
        </authorList>
    </citation>
    <scope>NUCLEOTIDE SEQUENCE</scope>
    <source>
        <strain evidence="1">Babe33</strain>
    </source>
</reference>
<sequence length="169" mass="18412">MSFYDVSIGQALEVLDSLTAVLKKGEAAPNSASFPDARIYQDMLPLSVQVHIVTDLSIKAAARLSGEEPPVNESNLKTFADFYARIDVARAALEKCSKETINARASEKFTMGLGGGKTAEMMGLVYNAGYVTPTLYFHLTTAYNILRKEGVPLGKMDYLNPFLGKHVSQ</sequence>
<dbReference type="EMBL" id="JANJQO010000917">
    <property type="protein sequence ID" value="KAJ2973804.1"/>
    <property type="molecule type" value="Genomic_DNA"/>
</dbReference>
<accession>A0ACC1N4F3</accession>
<dbReference type="Proteomes" id="UP001143910">
    <property type="component" value="Unassembled WGS sequence"/>
</dbReference>
<keyword evidence="2" id="KW-1185">Reference proteome</keyword>
<protein>
    <submittedName>
        <fullName evidence="1">Uncharacterized protein</fullName>
    </submittedName>
</protein>
<gene>
    <name evidence="1" type="ORF">NQ176_g6402</name>
</gene>
<proteinExistence type="predicted"/>
<evidence type="ECO:0000313" key="1">
    <source>
        <dbReference type="EMBL" id="KAJ2973804.1"/>
    </source>
</evidence>
<organism evidence="1 2">
    <name type="scientific">Zarea fungicola</name>
    <dbReference type="NCBI Taxonomy" id="93591"/>
    <lineage>
        <taxon>Eukaryota</taxon>
        <taxon>Fungi</taxon>
        <taxon>Dikarya</taxon>
        <taxon>Ascomycota</taxon>
        <taxon>Pezizomycotina</taxon>
        <taxon>Sordariomycetes</taxon>
        <taxon>Hypocreomycetidae</taxon>
        <taxon>Hypocreales</taxon>
        <taxon>Cordycipitaceae</taxon>
        <taxon>Zarea</taxon>
    </lineage>
</organism>
<evidence type="ECO:0000313" key="2">
    <source>
        <dbReference type="Proteomes" id="UP001143910"/>
    </source>
</evidence>
<name>A0ACC1N4F3_9HYPO</name>